<dbReference type="EMBL" id="NHYE01005405">
    <property type="protein sequence ID" value="PPQ73445.1"/>
    <property type="molecule type" value="Genomic_DNA"/>
</dbReference>
<dbReference type="InParanoid" id="A0A409W4Q1"/>
<dbReference type="Pfam" id="PF17667">
    <property type="entry name" value="Pkinase_fungal"/>
    <property type="match status" value="1"/>
</dbReference>
<dbReference type="InterPro" id="IPR011009">
    <property type="entry name" value="Kinase-like_dom_sf"/>
</dbReference>
<dbReference type="InterPro" id="IPR040976">
    <property type="entry name" value="Pkinase_fungal"/>
</dbReference>
<gene>
    <name evidence="2" type="ORF">CVT26_015832</name>
</gene>
<sequence>MTLGVIGRRLTEFSSSREFVSAVADAMEAHDAAFFDARILHRDISVGNILITDEGKGLLVDWDLCINLNRVNERFCDRPPPRMGTWPFMSVALLKNPSAEHCIEDDRESALYVLLWTALRHSKHSTPSGTTAPHSSSHPISLLHLGFDEAYTTSSGEMRGGHIKACILLGNRLSNVVQFHQRPQLDALLTALQEVFQFRYQPRPKDKDCQLFEKLKEEGFDENFLKLTIPYMYFNGLEKLKQRGWLVNTLRDFLSNDDWPQADKAELQGIPQTTNKRQFVQDQLSLIEPDPKRRRVASAPALGS</sequence>
<dbReference type="Gene3D" id="1.10.510.10">
    <property type="entry name" value="Transferase(Phosphotransferase) domain 1"/>
    <property type="match status" value="1"/>
</dbReference>
<dbReference type="OrthoDB" id="5592585at2759"/>
<dbReference type="SUPFAM" id="SSF56112">
    <property type="entry name" value="Protein kinase-like (PK-like)"/>
    <property type="match status" value="1"/>
</dbReference>
<reference evidence="2 3" key="1">
    <citation type="journal article" date="2018" name="Evol. Lett.">
        <title>Horizontal gene cluster transfer increased hallucinogenic mushroom diversity.</title>
        <authorList>
            <person name="Reynolds H.T."/>
            <person name="Vijayakumar V."/>
            <person name="Gluck-Thaler E."/>
            <person name="Korotkin H.B."/>
            <person name="Matheny P.B."/>
            <person name="Slot J.C."/>
        </authorList>
    </citation>
    <scope>NUCLEOTIDE SEQUENCE [LARGE SCALE GENOMIC DNA]</scope>
    <source>
        <strain evidence="2 3">SRW20</strain>
    </source>
</reference>
<evidence type="ECO:0000313" key="2">
    <source>
        <dbReference type="EMBL" id="PPQ73445.1"/>
    </source>
</evidence>
<dbReference type="GO" id="GO:0004672">
    <property type="term" value="F:protein kinase activity"/>
    <property type="evidence" value="ECO:0007669"/>
    <property type="project" value="InterPro"/>
</dbReference>
<dbReference type="PANTHER" id="PTHR38248">
    <property type="entry name" value="FUNK1 6"/>
    <property type="match status" value="1"/>
</dbReference>
<organism evidence="2 3">
    <name type="scientific">Gymnopilus dilepis</name>
    <dbReference type="NCBI Taxonomy" id="231916"/>
    <lineage>
        <taxon>Eukaryota</taxon>
        <taxon>Fungi</taxon>
        <taxon>Dikarya</taxon>
        <taxon>Basidiomycota</taxon>
        <taxon>Agaricomycotina</taxon>
        <taxon>Agaricomycetes</taxon>
        <taxon>Agaricomycetidae</taxon>
        <taxon>Agaricales</taxon>
        <taxon>Agaricineae</taxon>
        <taxon>Hymenogastraceae</taxon>
        <taxon>Gymnopilus</taxon>
    </lineage>
</organism>
<protein>
    <recommendedName>
        <fullName evidence="1">Fungal-type protein kinase domain-containing protein</fullName>
    </recommendedName>
</protein>
<evidence type="ECO:0000259" key="1">
    <source>
        <dbReference type="Pfam" id="PF17667"/>
    </source>
</evidence>
<dbReference type="PROSITE" id="PS00109">
    <property type="entry name" value="PROTEIN_KINASE_TYR"/>
    <property type="match status" value="1"/>
</dbReference>
<dbReference type="PANTHER" id="PTHR38248:SF2">
    <property type="entry name" value="FUNK1 11"/>
    <property type="match status" value="1"/>
</dbReference>
<proteinExistence type="predicted"/>
<dbReference type="InterPro" id="IPR008266">
    <property type="entry name" value="Tyr_kinase_AS"/>
</dbReference>
<comment type="caution">
    <text evidence="2">The sequence shown here is derived from an EMBL/GenBank/DDBJ whole genome shotgun (WGS) entry which is preliminary data.</text>
</comment>
<dbReference type="Proteomes" id="UP000284706">
    <property type="component" value="Unassembled WGS sequence"/>
</dbReference>
<name>A0A409W4Q1_9AGAR</name>
<accession>A0A409W4Q1</accession>
<keyword evidence="3" id="KW-1185">Reference proteome</keyword>
<dbReference type="AlphaFoldDB" id="A0A409W4Q1"/>
<feature type="domain" description="Fungal-type protein kinase" evidence="1">
    <location>
        <begin position="6"/>
        <end position="117"/>
    </location>
</feature>
<evidence type="ECO:0000313" key="3">
    <source>
        <dbReference type="Proteomes" id="UP000284706"/>
    </source>
</evidence>